<dbReference type="KEGG" id="tsy:THSYN_21250"/>
<accession>A0A2K8UCA5</accession>
<name>A0A2K8UCA5_9GAMM</name>
<evidence type="ECO:0000313" key="2">
    <source>
        <dbReference type="Proteomes" id="UP000232638"/>
    </source>
</evidence>
<gene>
    <name evidence="1" type="ORF">THSYN_21250</name>
</gene>
<dbReference type="EMBL" id="CP020370">
    <property type="protein sequence ID" value="AUB83218.1"/>
    <property type="molecule type" value="Genomic_DNA"/>
</dbReference>
<reference evidence="1 2" key="1">
    <citation type="submission" date="2017-03" db="EMBL/GenBank/DDBJ databases">
        <title>Complete genome sequence of Candidatus 'Thiodictyon syntrophicum' sp. nov. strain Cad16T, a photolithoautotroph purple sulfur bacterium isolated from an alpine meromictic lake.</title>
        <authorList>
            <person name="Luedin S.M."/>
            <person name="Pothier J.F."/>
            <person name="Danza F."/>
            <person name="Storelli N."/>
            <person name="Wittwer M."/>
            <person name="Tonolla M."/>
        </authorList>
    </citation>
    <scope>NUCLEOTIDE SEQUENCE [LARGE SCALE GENOMIC DNA]</scope>
    <source>
        <strain evidence="1 2">Cad16T</strain>
    </source>
</reference>
<keyword evidence="2" id="KW-1185">Reference proteome</keyword>
<dbReference type="Proteomes" id="UP000232638">
    <property type="component" value="Chromosome"/>
</dbReference>
<dbReference type="AlphaFoldDB" id="A0A2K8UCA5"/>
<protein>
    <submittedName>
        <fullName evidence="1">Uncharacterized protein</fullName>
    </submittedName>
</protein>
<organism evidence="1 2">
    <name type="scientific">Candidatus Thiodictyon syntrophicum</name>
    <dbReference type="NCBI Taxonomy" id="1166950"/>
    <lineage>
        <taxon>Bacteria</taxon>
        <taxon>Pseudomonadati</taxon>
        <taxon>Pseudomonadota</taxon>
        <taxon>Gammaproteobacteria</taxon>
        <taxon>Chromatiales</taxon>
        <taxon>Chromatiaceae</taxon>
        <taxon>Thiodictyon</taxon>
    </lineage>
</organism>
<proteinExistence type="predicted"/>
<sequence length="73" mass="7870">MITDRLPGGAAARFSYRLGRQALSETSIRSPAHQPSALIIVPASDAHLESKASALACRSKVEALDRINRILQD</sequence>
<evidence type="ECO:0000313" key="1">
    <source>
        <dbReference type="EMBL" id="AUB83218.1"/>
    </source>
</evidence>